<dbReference type="AlphaFoldDB" id="A0A329YEV4"/>
<evidence type="ECO:0000256" key="1">
    <source>
        <dbReference type="SAM" id="Phobius"/>
    </source>
</evidence>
<proteinExistence type="predicted"/>
<dbReference type="InterPro" id="IPR036691">
    <property type="entry name" value="Endo/exonu/phosph_ase_sf"/>
</dbReference>
<keyword evidence="1" id="KW-1133">Transmembrane helix</keyword>
<dbReference type="Proteomes" id="UP000251205">
    <property type="component" value="Unassembled WGS sequence"/>
</dbReference>
<evidence type="ECO:0000313" key="4">
    <source>
        <dbReference type="Proteomes" id="UP000251205"/>
    </source>
</evidence>
<dbReference type="Pfam" id="PF03372">
    <property type="entry name" value="Exo_endo_phos"/>
    <property type="match status" value="1"/>
</dbReference>
<name>A0A329YEV4_RHITR</name>
<keyword evidence="3" id="KW-0255">Endonuclease</keyword>
<accession>A0A329YEV4</accession>
<reference evidence="3 4" key="1">
    <citation type="submission" date="2018-06" db="EMBL/GenBank/DDBJ databases">
        <title>Whole Genome Sequence of an efficient microsymbiont, Rhizobium tropici.</title>
        <authorList>
            <person name="Srinivasan R."/>
            <person name="Singh H.V."/>
            <person name="Srivastava R."/>
            <person name="Kumari B."/>
            <person name="Radhakrishna A."/>
        </authorList>
    </citation>
    <scope>NUCLEOTIDE SEQUENCE [LARGE SCALE GENOMIC DNA]</scope>
    <source>
        <strain evidence="3 4">IGFRI Rhizo-19</strain>
    </source>
</reference>
<keyword evidence="3" id="KW-0378">Hydrolase</keyword>
<dbReference type="Gene3D" id="3.60.10.10">
    <property type="entry name" value="Endonuclease/exonuclease/phosphatase"/>
    <property type="match status" value="1"/>
</dbReference>
<protein>
    <submittedName>
        <fullName evidence="3">Endonuclease</fullName>
    </submittedName>
</protein>
<gene>
    <name evidence="3" type="ORF">DQ393_04985</name>
</gene>
<evidence type="ECO:0000313" key="3">
    <source>
        <dbReference type="EMBL" id="RAX42739.1"/>
    </source>
</evidence>
<comment type="caution">
    <text evidence="3">The sequence shown here is derived from an EMBL/GenBank/DDBJ whole genome shotgun (WGS) entry which is preliminary data.</text>
</comment>
<dbReference type="OrthoDB" id="3808618at2"/>
<sequence>MRHTIYCVLCVLATLALGILAARYIADSWLLAFFESLQTHVSLFAILLALIAFVFKRHWYALFLTAAGTVLLVHSLLMLQEYAASSLLASAEAGGKNFRLLSFNIEDSNFENGARIADFVITSKADVVEIFEAGPILSEMDRITKVYPYRIGCGVMTTDCDSLLLSKRPFQSQLMRSLGSLWDNRFILAAIDMDGQPVNFASVHLSKPYFDAFHQIELGLLAPALNDVKGPLILAGDFNASVIAPDMREFLAATGLRHAFPEPATWPIALGAYGVSIDHVFAGAPLRLISVKQIRNAMGSNHFGLMTDFSVPRSGGSNDAAIN</sequence>
<organism evidence="3 4">
    <name type="scientific">Rhizobium tropici</name>
    <dbReference type="NCBI Taxonomy" id="398"/>
    <lineage>
        <taxon>Bacteria</taxon>
        <taxon>Pseudomonadati</taxon>
        <taxon>Pseudomonadota</taxon>
        <taxon>Alphaproteobacteria</taxon>
        <taxon>Hyphomicrobiales</taxon>
        <taxon>Rhizobiaceae</taxon>
        <taxon>Rhizobium/Agrobacterium group</taxon>
        <taxon>Rhizobium</taxon>
    </lineage>
</organism>
<dbReference type="InterPro" id="IPR005135">
    <property type="entry name" value="Endo/exonuclease/phosphatase"/>
</dbReference>
<keyword evidence="1" id="KW-0472">Membrane</keyword>
<dbReference type="GO" id="GO:0004519">
    <property type="term" value="F:endonuclease activity"/>
    <property type="evidence" value="ECO:0007669"/>
    <property type="project" value="UniProtKB-KW"/>
</dbReference>
<evidence type="ECO:0000259" key="2">
    <source>
        <dbReference type="Pfam" id="PF03372"/>
    </source>
</evidence>
<feature type="transmembrane region" description="Helical" evidence="1">
    <location>
        <begin position="60"/>
        <end position="79"/>
    </location>
</feature>
<feature type="domain" description="Endonuclease/exonuclease/phosphatase" evidence="2">
    <location>
        <begin position="102"/>
        <end position="302"/>
    </location>
</feature>
<dbReference type="RefSeq" id="WP_112340690.1">
    <property type="nucleotide sequence ID" value="NZ_QMKK01000021.1"/>
</dbReference>
<dbReference type="EMBL" id="QMKK01000021">
    <property type="protein sequence ID" value="RAX42739.1"/>
    <property type="molecule type" value="Genomic_DNA"/>
</dbReference>
<keyword evidence="3" id="KW-0540">Nuclease</keyword>
<feature type="transmembrane region" description="Helical" evidence="1">
    <location>
        <begin position="37"/>
        <end position="55"/>
    </location>
</feature>
<keyword evidence="1" id="KW-0812">Transmembrane</keyword>
<dbReference type="SUPFAM" id="SSF56219">
    <property type="entry name" value="DNase I-like"/>
    <property type="match status" value="1"/>
</dbReference>